<dbReference type="AlphaFoldDB" id="A3BXY8"/>
<protein>
    <recommendedName>
        <fullName evidence="3">Malectin-like domain-containing protein</fullName>
    </recommendedName>
</protein>
<organism evidence="4">
    <name type="scientific">Oryza sativa subsp. japonica</name>
    <name type="common">Rice</name>
    <dbReference type="NCBI Taxonomy" id="39947"/>
    <lineage>
        <taxon>Eukaryota</taxon>
        <taxon>Viridiplantae</taxon>
        <taxon>Streptophyta</taxon>
        <taxon>Embryophyta</taxon>
        <taxon>Tracheophyta</taxon>
        <taxon>Spermatophyta</taxon>
        <taxon>Magnoliopsida</taxon>
        <taxon>Liliopsida</taxon>
        <taxon>Poales</taxon>
        <taxon>Poaceae</taxon>
        <taxon>BOP clade</taxon>
        <taxon>Oryzoideae</taxon>
        <taxon>Oryzeae</taxon>
        <taxon>Oryzinae</taxon>
        <taxon>Oryza</taxon>
        <taxon>Oryza sativa</taxon>
    </lineage>
</organism>
<keyword evidence="2" id="KW-0732">Signal</keyword>
<accession>A3BXY8</accession>
<evidence type="ECO:0000259" key="3">
    <source>
        <dbReference type="Pfam" id="PF12819"/>
    </source>
</evidence>
<evidence type="ECO:0000313" key="4">
    <source>
        <dbReference type="EMBL" id="EAZ44427.1"/>
    </source>
</evidence>
<feature type="domain" description="Malectin-like" evidence="3">
    <location>
        <begin position="28"/>
        <end position="200"/>
    </location>
</feature>
<dbReference type="PANTHER" id="PTHR45631">
    <property type="entry name" value="OS07G0107800 PROTEIN-RELATED"/>
    <property type="match status" value="1"/>
</dbReference>
<dbReference type="Pfam" id="PF12819">
    <property type="entry name" value="Malectin_like"/>
    <property type="match status" value="1"/>
</dbReference>
<feature type="signal peptide" evidence="2">
    <location>
        <begin position="1"/>
        <end position="18"/>
    </location>
</feature>
<dbReference type="GO" id="GO:0016020">
    <property type="term" value="C:membrane"/>
    <property type="evidence" value="ECO:0007669"/>
    <property type="project" value="UniProtKB-SubCell"/>
</dbReference>
<sequence length="210" mass="22829">MALLLFFAAFALSAATHAVGQPAGFLSIDCGLEANYSGYTDTIHGIFYVSDGSYVDAGENHGVAADQESGRIRPDLTVRSFPSGVRNCYALPTNAGNKYLVRVVAFYGNYDGKNSSSSLQFDLHLGSNYWDTVQAGSTKQVYEALFVAWASWAPVCLINTGQGTPFVSSVELRMLGSELYPHVMTNQSMRLHFRDILGPTTVSRSVARFD</sequence>
<proteinExistence type="predicted"/>
<name>A3BXY8_ORYSJ</name>
<dbReference type="PANTHER" id="PTHR45631:SF6">
    <property type="entry name" value="OS09G0352000 PROTEIN"/>
    <property type="match status" value="1"/>
</dbReference>
<reference evidence="4" key="1">
    <citation type="journal article" date="2005" name="PLoS Biol.">
        <title>The genomes of Oryza sativa: a history of duplications.</title>
        <authorList>
            <person name="Yu J."/>
            <person name="Wang J."/>
            <person name="Lin W."/>
            <person name="Li S."/>
            <person name="Li H."/>
            <person name="Zhou J."/>
            <person name="Ni P."/>
            <person name="Dong W."/>
            <person name="Hu S."/>
            <person name="Zeng C."/>
            <person name="Zhang J."/>
            <person name="Zhang Y."/>
            <person name="Li R."/>
            <person name="Xu Z."/>
            <person name="Li S."/>
            <person name="Li X."/>
            <person name="Zheng H."/>
            <person name="Cong L."/>
            <person name="Lin L."/>
            <person name="Yin J."/>
            <person name="Geng J."/>
            <person name="Li G."/>
            <person name="Shi J."/>
            <person name="Liu J."/>
            <person name="Lv H."/>
            <person name="Li J."/>
            <person name="Wang J."/>
            <person name="Deng Y."/>
            <person name="Ran L."/>
            <person name="Shi X."/>
            <person name="Wang X."/>
            <person name="Wu Q."/>
            <person name="Li C."/>
            <person name="Ren X."/>
            <person name="Wang J."/>
            <person name="Wang X."/>
            <person name="Li D."/>
            <person name="Liu D."/>
            <person name="Zhang X."/>
            <person name="Ji Z."/>
            <person name="Zhao W."/>
            <person name="Sun Y."/>
            <person name="Zhang Z."/>
            <person name="Bao J."/>
            <person name="Han Y."/>
            <person name="Dong L."/>
            <person name="Ji J."/>
            <person name="Chen P."/>
            <person name="Wu S."/>
            <person name="Liu J."/>
            <person name="Xiao Y."/>
            <person name="Bu D."/>
            <person name="Tan J."/>
            <person name="Yang L."/>
            <person name="Ye C."/>
            <person name="Zhang J."/>
            <person name="Xu J."/>
            <person name="Zhou Y."/>
            <person name="Yu Y."/>
            <person name="Zhang B."/>
            <person name="Zhuang S."/>
            <person name="Wei H."/>
            <person name="Liu B."/>
            <person name="Lei M."/>
            <person name="Yu H."/>
            <person name="Li Y."/>
            <person name="Xu H."/>
            <person name="Wei S."/>
            <person name="He X."/>
            <person name="Fang L."/>
            <person name="Zhang Z."/>
            <person name="Zhang Y."/>
            <person name="Huang X."/>
            <person name="Su Z."/>
            <person name="Tong W."/>
            <person name="Li J."/>
            <person name="Tong Z."/>
            <person name="Li S."/>
            <person name="Ye J."/>
            <person name="Wang L."/>
            <person name="Fang L."/>
            <person name="Lei T."/>
            <person name="Chen C."/>
            <person name="Chen H."/>
            <person name="Xu Z."/>
            <person name="Li H."/>
            <person name="Huang H."/>
            <person name="Zhang F."/>
            <person name="Xu H."/>
            <person name="Li N."/>
            <person name="Zhao C."/>
            <person name="Li S."/>
            <person name="Dong L."/>
            <person name="Huang Y."/>
            <person name="Li L."/>
            <person name="Xi Y."/>
            <person name="Qi Q."/>
            <person name="Li W."/>
            <person name="Zhang B."/>
            <person name="Hu W."/>
            <person name="Zhang Y."/>
            <person name="Tian X."/>
            <person name="Jiao Y."/>
            <person name="Liang X."/>
            <person name="Jin J."/>
            <person name="Gao L."/>
            <person name="Zheng W."/>
            <person name="Hao B."/>
            <person name="Liu S."/>
            <person name="Wang W."/>
            <person name="Yuan L."/>
            <person name="Cao M."/>
            <person name="McDermott J."/>
            <person name="Samudrala R."/>
            <person name="Wang J."/>
            <person name="Wong G.K."/>
            <person name="Yang H."/>
        </authorList>
    </citation>
    <scope>NUCLEOTIDE SEQUENCE [LARGE SCALE GENOMIC DNA]</scope>
</reference>
<feature type="chain" id="PRO_5002650260" description="Malectin-like domain-containing protein" evidence="2">
    <location>
        <begin position="19"/>
        <end position="210"/>
    </location>
</feature>
<comment type="subcellular location">
    <subcellularLocation>
        <location evidence="1">Membrane</location>
        <topology evidence="1">Single-pass membrane protein</topology>
    </subcellularLocation>
</comment>
<dbReference type="Proteomes" id="UP000007752">
    <property type="component" value="Chromosome 9"/>
</dbReference>
<reference evidence="4" key="2">
    <citation type="submission" date="2008-12" db="EMBL/GenBank/DDBJ databases">
        <title>Improved gene annotation of the rice (Oryza sativa) genomes.</title>
        <authorList>
            <person name="Wang J."/>
            <person name="Li R."/>
            <person name="Fan W."/>
            <person name="Huang Q."/>
            <person name="Zhang J."/>
            <person name="Zhou Y."/>
            <person name="Hu Y."/>
            <person name="Zi S."/>
            <person name="Li J."/>
            <person name="Ni P."/>
            <person name="Zheng H."/>
            <person name="Zhang Y."/>
            <person name="Zhao M."/>
            <person name="Hao Q."/>
            <person name="McDermott J."/>
            <person name="Samudrala R."/>
            <person name="Kristiansen K."/>
            <person name="Wong G.K.-S."/>
        </authorList>
    </citation>
    <scope>NUCLEOTIDE SEQUENCE</scope>
</reference>
<gene>
    <name evidence="4" type="ORF">OsJ_29042</name>
</gene>
<dbReference type="InterPro" id="IPR024788">
    <property type="entry name" value="Malectin-like_Carb-bd_dom"/>
</dbReference>
<evidence type="ECO:0000256" key="2">
    <source>
        <dbReference type="SAM" id="SignalP"/>
    </source>
</evidence>
<dbReference type="EMBL" id="CM000146">
    <property type="protein sequence ID" value="EAZ44427.1"/>
    <property type="molecule type" value="Genomic_DNA"/>
</dbReference>
<evidence type="ECO:0000256" key="1">
    <source>
        <dbReference type="ARBA" id="ARBA00004167"/>
    </source>
</evidence>